<feature type="domain" description="C2H2-type" evidence="2">
    <location>
        <begin position="56"/>
        <end position="82"/>
    </location>
</feature>
<dbReference type="Proteomes" id="UP001219518">
    <property type="component" value="Unassembled WGS sequence"/>
</dbReference>
<name>A0AAE1GVD5_9NEOP</name>
<organism evidence="3 4">
    <name type="scientific">Frankliniella fusca</name>
    <dbReference type="NCBI Taxonomy" id="407009"/>
    <lineage>
        <taxon>Eukaryota</taxon>
        <taxon>Metazoa</taxon>
        <taxon>Ecdysozoa</taxon>
        <taxon>Arthropoda</taxon>
        <taxon>Hexapoda</taxon>
        <taxon>Insecta</taxon>
        <taxon>Pterygota</taxon>
        <taxon>Neoptera</taxon>
        <taxon>Paraneoptera</taxon>
        <taxon>Thysanoptera</taxon>
        <taxon>Terebrantia</taxon>
        <taxon>Thripoidea</taxon>
        <taxon>Thripidae</taxon>
        <taxon>Frankliniella</taxon>
    </lineage>
</organism>
<protein>
    <submittedName>
        <fullName evidence="3">Nucleolar complex protein 3-like protein</fullName>
    </submittedName>
</protein>
<evidence type="ECO:0000313" key="4">
    <source>
        <dbReference type="Proteomes" id="UP001219518"/>
    </source>
</evidence>
<gene>
    <name evidence="3" type="ORF">KUF71_004030</name>
</gene>
<keyword evidence="4" id="KW-1185">Reference proteome</keyword>
<keyword evidence="1" id="KW-0732">Signal</keyword>
<comment type="caution">
    <text evidence="3">The sequence shown here is derived from an EMBL/GenBank/DDBJ whole genome shotgun (WGS) entry which is preliminary data.</text>
</comment>
<reference evidence="3" key="1">
    <citation type="submission" date="2021-07" db="EMBL/GenBank/DDBJ databases">
        <authorList>
            <person name="Catto M.A."/>
            <person name="Jacobson A."/>
            <person name="Kennedy G."/>
            <person name="Labadie P."/>
            <person name="Hunt B.G."/>
            <person name="Srinivasan R."/>
        </authorList>
    </citation>
    <scope>NUCLEOTIDE SEQUENCE</scope>
    <source>
        <strain evidence="3">PL_HMW_Pooled</strain>
        <tissue evidence="3">Head</tissue>
    </source>
</reference>
<evidence type="ECO:0000313" key="3">
    <source>
        <dbReference type="EMBL" id="KAK3909674.1"/>
    </source>
</evidence>
<reference evidence="3" key="2">
    <citation type="journal article" date="2023" name="BMC Genomics">
        <title>Pest status, molecular evolution, and epigenetic factors derived from the genome assembly of Frankliniella fusca, a thysanopteran phytovirus vector.</title>
        <authorList>
            <person name="Catto M.A."/>
            <person name="Labadie P.E."/>
            <person name="Jacobson A.L."/>
            <person name="Kennedy G.G."/>
            <person name="Srinivasan R."/>
            <person name="Hunt B.G."/>
        </authorList>
    </citation>
    <scope>NUCLEOTIDE SEQUENCE</scope>
    <source>
        <strain evidence="3">PL_HMW_Pooled</strain>
    </source>
</reference>
<feature type="domain" description="C2H2-type" evidence="2">
    <location>
        <begin position="131"/>
        <end position="157"/>
    </location>
</feature>
<sequence length="469" mass="53702">MLVTAAAVTIAVLLIGNIEPNHGPFPCKMCSVVPKTITRSMRHQHLHASRNKAFVYKCPSEGCERFATPSFGFLKYHVSMLHRDTLHQDPSATKKIFCPYISNANECPFSTLSLWEFVQHFYVHLDAGNKVVCPIDGCERTKDFSKKSTLQTHLSQHHRNWRAEGCPKEQFTREIIVTPQQSPTIQSGETEFLPVNDEFQTDDNCDGNDVSHELLNDDIILDSIAKFYLHLYAENLLPQDTIQEIFESLVFLTEVIQSRIKLVLSKELEKCDIPVDKVNLICHKVMMADLLYSSHHKSCPGTSLTLDYIRRKYFSANFGFKGPVQLNLGENEPDSTDTLQYVSIEQSLTTLLEDDSIKQEIEASFFRAPTPENEVRDYYDGTLFKSEDHSPKEIHLNLYEDSFNPVMNALGSAKNKYKDLVVYFTIANFRPHLRSRIATKYLVMICRESIFKTIGAKKCLKEMMLELHK</sequence>
<feature type="signal peptide" evidence="1">
    <location>
        <begin position="1"/>
        <end position="20"/>
    </location>
</feature>
<feature type="domain" description="C2H2-type" evidence="2">
    <location>
        <begin position="96"/>
        <end position="124"/>
    </location>
</feature>
<proteinExistence type="predicted"/>
<accession>A0AAE1GVD5</accession>
<dbReference type="AlphaFoldDB" id="A0AAE1GVD5"/>
<feature type="chain" id="PRO_5042137466" evidence="1">
    <location>
        <begin position="21"/>
        <end position="469"/>
    </location>
</feature>
<dbReference type="InterPro" id="IPR013087">
    <property type="entry name" value="Znf_C2H2_type"/>
</dbReference>
<dbReference type="EMBL" id="JAHWGI010000107">
    <property type="protein sequence ID" value="KAK3909674.1"/>
    <property type="molecule type" value="Genomic_DNA"/>
</dbReference>
<evidence type="ECO:0000256" key="1">
    <source>
        <dbReference type="SAM" id="SignalP"/>
    </source>
</evidence>
<dbReference type="SMART" id="SM00355">
    <property type="entry name" value="ZnF_C2H2"/>
    <property type="match status" value="4"/>
</dbReference>
<feature type="domain" description="C2H2-type" evidence="2">
    <location>
        <begin position="25"/>
        <end position="47"/>
    </location>
</feature>
<evidence type="ECO:0000259" key="2">
    <source>
        <dbReference type="SMART" id="SM00355"/>
    </source>
</evidence>